<reference evidence="4" key="1">
    <citation type="submission" date="2017-05" db="EMBL/GenBank/DDBJ databases">
        <authorList>
            <person name="Macchi M."/>
            <person name="Festa S."/>
            <person name="Coppotelli B.M."/>
            <person name="Morelli I.S."/>
        </authorList>
    </citation>
    <scope>NUCLEOTIDE SEQUENCE [LARGE SCALE GENOMIC DNA]</scope>
    <source>
        <strain evidence="4">I</strain>
    </source>
</reference>
<protein>
    <recommendedName>
        <fullName evidence="2">Activator of Hsp90 ATPase homologue 1/2-like C-terminal domain-containing protein</fullName>
    </recommendedName>
</protein>
<gene>
    <name evidence="3" type="ORF">BWR60_21170</name>
</gene>
<sequence>MMSDPTPDDAVVVDCDLDHPPEKVWRALTEPELLAAWLLPNDIAAEEGRHFTLRGAPGTDKPVDCEVLAAEPPRLLRYSWRGRDAEARPLDTVVTFTLDGTAAGGTRLRIVHSGFGVEARALPWTGRPAPRRSRLAAQPRIKAMAVGGGRRWAA</sequence>
<dbReference type="Pfam" id="PF08327">
    <property type="entry name" value="AHSA1"/>
    <property type="match status" value="1"/>
</dbReference>
<evidence type="ECO:0000259" key="2">
    <source>
        <dbReference type="Pfam" id="PF08327"/>
    </source>
</evidence>
<comment type="similarity">
    <text evidence="1">Belongs to the AHA1 family.</text>
</comment>
<keyword evidence="4" id="KW-1185">Reference proteome</keyword>
<dbReference type="AlphaFoldDB" id="A0A211ZIT4"/>
<dbReference type="EMBL" id="NHON01000043">
    <property type="protein sequence ID" value="OWJ65106.1"/>
    <property type="molecule type" value="Genomic_DNA"/>
</dbReference>
<dbReference type="InterPro" id="IPR023393">
    <property type="entry name" value="START-like_dom_sf"/>
</dbReference>
<evidence type="ECO:0000313" key="3">
    <source>
        <dbReference type="EMBL" id="OWJ65106.1"/>
    </source>
</evidence>
<evidence type="ECO:0000313" key="4">
    <source>
        <dbReference type="Proteomes" id="UP000196655"/>
    </source>
</evidence>
<dbReference type="CDD" id="cd07814">
    <property type="entry name" value="SRPBCC_CalC_Aha1-like"/>
    <property type="match status" value="1"/>
</dbReference>
<feature type="domain" description="Activator of Hsp90 ATPase homologue 1/2-like C-terminal" evidence="2">
    <location>
        <begin position="18"/>
        <end position="120"/>
    </location>
</feature>
<name>A0A211ZIT4_9PROT</name>
<evidence type="ECO:0000256" key="1">
    <source>
        <dbReference type="ARBA" id="ARBA00006817"/>
    </source>
</evidence>
<dbReference type="InterPro" id="IPR013538">
    <property type="entry name" value="ASHA1/2-like_C"/>
</dbReference>
<proteinExistence type="inferred from homology"/>
<comment type="caution">
    <text evidence="3">The sequence shown here is derived from an EMBL/GenBank/DDBJ whole genome shotgun (WGS) entry which is preliminary data.</text>
</comment>
<accession>A0A211ZIT4</accession>
<dbReference type="Gene3D" id="3.30.530.20">
    <property type="match status" value="1"/>
</dbReference>
<dbReference type="Proteomes" id="UP000196655">
    <property type="component" value="Unassembled WGS sequence"/>
</dbReference>
<organism evidence="3 4">
    <name type="scientific">Inquilinus limosus</name>
    <dbReference type="NCBI Taxonomy" id="171674"/>
    <lineage>
        <taxon>Bacteria</taxon>
        <taxon>Pseudomonadati</taxon>
        <taxon>Pseudomonadota</taxon>
        <taxon>Alphaproteobacteria</taxon>
        <taxon>Rhodospirillales</taxon>
        <taxon>Rhodospirillaceae</taxon>
        <taxon>Inquilinus</taxon>
    </lineage>
</organism>
<dbReference type="OrthoDB" id="9803476at2"/>
<dbReference type="SUPFAM" id="SSF55961">
    <property type="entry name" value="Bet v1-like"/>
    <property type="match status" value="1"/>
</dbReference>